<dbReference type="InterPro" id="IPR050109">
    <property type="entry name" value="HTH-type_TetR-like_transc_reg"/>
</dbReference>
<dbReference type="EMBL" id="JAMZDX010000003">
    <property type="protein sequence ID" value="MCP2310210.1"/>
    <property type="molecule type" value="Genomic_DNA"/>
</dbReference>
<proteinExistence type="predicted"/>
<accession>A0ABT1IYH1</accession>
<feature type="compositionally biased region" description="Gly residues" evidence="5">
    <location>
        <begin position="224"/>
        <end position="246"/>
    </location>
</feature>
<dbReference type="PRINTS" id="PR00455">
    <property type="entry name" value="HTHTETR"/>
</dbReference>
<dbReference type="PROSITE" id="PS50977">
    <property type="entry name" value="HTH_TETR_2"/>
    <property type="match status" value="1"/>
</dbReference>
<dbReference type="InterPro" id="IPR001647">
    <property type="entry name" value="HTH_TetR"/>
</dbReference>
<gene>
    <name evidence="7" type="ORF">FHR36_003343</name>
</gene>
<feature type="domain" description="HTH tetR-type" evidence="6">
    <location>
        <begin position="1"/>
        <end position="61"/>
    </location>
</feature>
<feature type="compositionally biased region" description="Basic and acidic residues" evidence="5">
    <location>
        <begin position="104"/>
        <end position="124"/>
    </location>
</feature>
<evidence type="ECO:0000313" key="8">
    <source>
        <dbReference type="Proteomes" id="UP001206483"/>
    </source>
</evidence>
<dbReference type="Gene3D" id="1.10.357.10">
    <property type="entry name" value="Tetracycline Repressor, domain 2"/>
    <property type="match status" value="1"/>
</dbReference>
<feature type="DNA-binding region" description="H-T-H motif" evidence="4">
    <location>
        <begin position="24"/>
        <end position="43"/>
    </location>
</feature>
<dbReference type="RefSeq" id="WP_253798009.1">
    <property type="nucleotide sequence ID" value="NZ_BAAAUB010000026.1"/>
</dbReference>
<protein>
    <submittedName>
        <fullName evidence="7">AcrR family transcriptional regulator</fullName>
    </submittedName>
</protein>
<evidence type="ECO:0000256" key="5">
    <source>
        <dbReference type="SAM" id="MobiDB-lite"/>
    </source>
</evidence>
<keyword evidence="2 4" id="KW-0238">DNA-binding</keyword>
<dbReference type="Pfam" id="PF00440">
    <property type="entry name" value="TetR_N"/>
    <property type="match status" value="1"/>
</dbReference>
<comment type="caution">
    <text evidence="7">The sequence shown here is derived from an EMBL/GenBank/DDBJ whole genome shotgun (WGS) entry which is preliminary data.</text>
</comment>
<keyword evidence="8" id="KW-1185">Reference proteome</keyword>
<organism evidence="7 8">
    <name type="scientific">Kitasatospora paracochleata</name>
    <dbReference type="NCBI Taxonomy" id="58354"/>
    <lineage>
        <taxon>Bacteria</taxon>
        <taxon>Bacillati</taxon>
        <taxon>Actinomycetota</taxon>
        <taxon>Actinomycetes</taxon>
        <taxon>Kitasatosporales</taxon>
        <taxon>Streptomycetaceae</taxon>
        <taxon>Kitasatospora</taxon>
    </lineage>
</organism>
<dbReference type="SUPFAM" id="SSF46689">
    <property type="entry name" value="Homeodomain-like"/>
    <property type="match status" value="1"/>
</dbReference>
<dbReference type="PANTHER" id="PTHR30055">
    <property type="entry name" value="HTH-TYPE TRANSCRIPTIONAL REGULATOR RUTR"/>
    <property type="match status" value="1"/>
</dbReference>
<feature type="region of interest" description="Disordered" evidence="5">
    <location>
        <begin position="104"/>
        <end position="174"/>
    </location>
</feature>
<reference evidence="7 8" key="1">
    <citation type="submission" date="2022-06" db="EMBL/GenBank/DDBJ databases">
        <title>Sequencing the genomes of 1000 actinobacteria strains.</title>
        <authorList>
            <person name="Klenk H.-P."/>
        </authorList>
    </citation>
    <scope>NUCLEOTIDE SEQUENCE [LARGE SCALE GENOMIC DNA]</scope>
    <source>
        <strain evidence="7 8">DSM 41656</strain>
    </source>
</reference>
<evidence type="ECO:0000256" key="3">
    <source>
        <dbReference type="ARBA" id="ARBA00023163"/>
    </source>
</evidence>
<dbReference type="PANTHER" id="PTHR30055:SF234">
    <property type="entry name" value="HTH-TYPE TRANSCRIPTIONAL REGULATOR BETI"/>
    <property type="match status" value="1"/>
</dbReference>
<dbReference type="InterPro" id="IPR009057">
    <property type="entry name" value="Homeodomain-like_sf"/>
</dbReference>
<evidence type="ECO:0000256" key="4">
    <source>
        <dbReference type="PROSITE-ProRule" id="PRU00335"/>
    </source>
</evidence>
<keyword evidence="3" id="KW-0804">Transcription</keyword>
<feature type="region of interest" description="Disordered" evidence="5">
    <location>
        <begin position="219"/>
        <end position="253"/>
    </location>
</feature>
<evidence type="ECO:0000313" key="7">
    <source>
        <dbReference type="EMBL" id="MCP2310210.1"/>
    </source>
</evidence>
<keyword evidence="1" id="KW-0805">Transcription regulation</keyword>
<evidence type="ECO:0000256" key="2">
    <source>
        <dbReference type="ARBA" id="ARBA00023125"/>
    </source>
</evidence>
<dbReference type="PROSITE" id="PS01081">
    <property type="entry name" value="HTH_TETR_1"/>
    <property type="match status" value="1"/>
</dbReference>
<evidence type="ECO:0000256" key="1">
    <source>
        <dbReference type="ARBA" id="ARBA00023015"/>
    </source>
</evidence>
<name>A0ABT1IYH1_9ACTN</name>
<dbReference type="InterPro" id="IPR023772">
    <property type="entry name" value="DNA-bd_HTH_TetR-type_CS"/>
</dbReference>
<sequence>MRTRLALIGAAGDCFDRYGYEATSLSLVSEVAGVTKGALSFHFSSKADLADAVEGRAFTAARAAVGSIGRSGAPALQGVIDLTHALGRQLDGDPVARAGLRLARERAREPEPAGRWERAERWEPPRGPQDARWQEPRRDQVPWQGQAHRIGAAPDRPGPDPGRPHPVRPPMPDWHSAWEPTVRILLREARSDRSLRPEVAAPAAETLVEYLLLGSEYAARRPGRGGPGGHSGPGGTSGPDGNGGRSEGMTRVWRLVLPALTPARMLPKLRAEGTPG</sequence>
<evidence type="ECO:0000259" key="6">
    <source>
        <dbReference type="PROSITE" id="PS50977"/>
    </source>
</evidence>
<dbReference type="Proteomes" id="UP001206483">
    <property type="component" value="Unassembled WGS sequence"/>
</dbReference>